<keyword evidence="6" id="KW-0808">Transferase</keyword>
<dbReference type="RefSeq" id="WP_183816987.1">
    <property type="nucleotide sequence ID" value="NZ_JACHOB010000002.1"/>
</dbReference>
<dbReference type="PROSITE" id="PS50109">
    <property type="entry name" value="HIS_KIN"/>
    <property type="match status" value="1"/>
</dbReference>
<dbReference type="Pfam" id="PF08448">
    <property type="entry name" value="PAS_4"/>
    <property type="match status" value="1"/>
</dbReference>
<comment type="catalytic activity">
    <reaction evidence="1">
        <text>ATP + protein L-histidine = ADP + protein N-phospho-L-histidine.</text>
        <dbReference type="EC" id="2.7.13.3"/>
    </reaction>
</comment>
<evidence type="ECO:0000313" key="6">
    <source>
        <dbReference type="EMBL" id="MBB4658809.1"/>
    </source>
</evidence>
<dbReference type="PANTHER" id="PTHR43065">
    <property type="entry name" value="SENSOR HISTIDINE KINASE"/>
    <property type="match status" value="1"/>
</dbReference>
<dbReference type="InterPro" id="IPR005467">
    <property type="entry name" value="His_kinase_dom"/>
</dbReference>
<dbReference type="InterPro" id="IPR036890">
    <property type="entry name" value="HATPase_C_sf"/>
</dbReference>
<dbReference type="PANTHER" id="PTHR43065:SF42">
    <property type="entry name" value="TWO-COMPONENT SENSOR PPRA"/>
    <property type="match status" value="1"/>
</dbReference>
<sequence>MERSDQTADILSAFDDAGIGYAVTDREGRLLSASPAFLAETQLPPDAVPSKAAWFTLDASEAVVQAVRGALWRDLVGGGQVWRGWVRWRLPDGETKFFEGTAKPLSDTRVVLIANDHSDLIEADRALEESEATLRTILDRLPLSVTLQGPDGRIAYINDYLPRRLGLPRTAFLNKGPGDVLVSKPGEAVADAIRRALDRREALDAWPLDITIGPLAGTSWLLFTRPILGHGGDLRRYLIIAVDRSAEAALAQERERFARTLAETQKVGALNDFAGALAHELSNILHPAGVYARALAKDPDQVDRGVLAGRIADAVRSAGDILRRTLLMARGEAEPRKVQDLRPFLHEVVETARDLAPRGLTYAVDPPEGAVSAVLVATEFRQVLLNLLNNAAEAQAHKGRILIRVEDEAPLPANLLVQPTASGPFALVAVIDEGEGMDVATATHTFEPFFTTKSAGRGTGLGLPVVLGLVTGWGGTVSVDSAPGEGSTFSIWVPKGSPKRWEERGEV</sequence>
<accession>A0A840I1W6</accession>
<dbReference type="InterPro" id="IPR000014">
    <property type="entry name" value="PAS"/>
</dbReference>
<keyword evidence="7" id="KW-1185">Reference proteome</keyword>
<dbReference type="InterPro" id="IPR035965">
    <property type="entry name" value="PAS-like_dom_sf"/>
</dbReference>
<dbReference type="SUPFAM" id="SSF55785">
    <property type="entry name" value="PYP-like sensor domain (PAS domain)"/>
    <property type="match status" value="2"/>
</dbReference>
<dbReference type="AlphaFoldDB" id="A0A840I1W6"/>
<dbReference type="GO" id="GO:0000155">
    <property type="term" value="F:phosphorelay sensor kinase activity"/>
    <property type="evidence" value="ECO:0007669"/>
    <property type="project" value="InterPro"/>
</dbReference>
<evidence type="ECO:0000256" key="1">
    <source>
        <dbReference type="ARBA" id="ARBA00000085"/>
    </source>
</evidence>
<dbReference type="InterPro" id="IPR003661">
    <property type="entry name" value="HisK_dim/P_dom"/>
</dbReference>
<dbReference type="Pfam" id="PF02518">
    <property type="entry name" value="HATPase_c"/>
    <property type="match status" value="1"/>
</dbReference>
<proteinExistence type="predicted"/>
<evidence type="ECO:0000259" key="5">
    <source>
        <dbReference type="PROSITE" id="PS50112"/>
    </source>
</evidence>
<dbReference type="SMART" id="SM00387">
    <property type="entry name" value="HATPase_c"/>
    <property type="match status" value="1"/>
</dbReference>
<evidence type="ECO:0000256" key="2">
    <source>
        <dbReference type="ARBA" id="ARBA00012438"/>
    </source>
</evidence>
<reference evidence="6 7" key="1">
    <citation type="submission" date="2020-08" db="EMBL/GenBank/DDBJ databases">
        <title>Genomic Encyclopedia of Type Strains, Phase IV (KMG-IV): sequencing the most valuable type-strain genomes for metagenomic binning, comparative biology and taxonomic classification.</title>
        <authorList>
            <person name="Goeker M."/>
        </authorList>
    </citation>
    <scope>NUCLEOTIDE SEQUENCE [LARGE SCALE GENOMIC DNA]</scope>
    <source>
        <strain evidence="6 7">DSM 102850</strain>
    </source>
</reference>
<organism evidence="6 7">
    <name type="scientific">Parvularcula dongshanensis</name>
    <dbReference type="NCBI Taxonomy" id="1173995"/>
    <lineage>
        <taxon>Bacteria</taxon>
        <taxon>Pseudomonadati</taxon>
        <taxon>Pseudomonadota</taxon>
        <taxon>Alphaproteobacteria</taxon>
        <taxon>Parvularculales</taxon>
        <taxon>Parvularculaceae</taxon>
        <taxon>Parvularcula</taxon>
    </lineage>
</organism>
<dbReference type="Gene3D" id="3.30.565.10">
    <property type="entry name" value="Histidine kinase-like ATPase, C-terminal domain"/>
    <property type="match status" value="1"/>
</dbReference>
<keyword evidence="3" id="KW-0597">Phosphoprotein</keyword>
<dbReference type="InterPro" id="IPR004358">
    <property type="entry name" value="Sig_transdc_His_kin-like_C"/>
</dbReference>
<name>A0A840I1W6_9PROT</name>
<dbReference type="Pfam" id="PF13426">
    <property type="entry name" value="PAS_9"/>
    <property type="match status" value="1"/>
</dbReference>
<feature type="domain" description="PAS" evidence="5">
    <location>
        <begin position="130"/>
        <end position="200"/>
    </location>
</feature>
<feature type="domain" description="Histidine kinase" evidence="4">
    <location>
        <begin position="276"/>
        <end position="497"/>
    </location>
</feature>
<dbReference type="CDD" id="cd00130">
    <property type="entry name" value="PAS"/>
    <property type="match status" value="1"/>
</dbReference>
<gene>
    <name evidence="6" type="ORF">GGQ59_001323</name>
</gene>
<dbReference type="PRINTS" id="PR00344">
    <property type="entry name" value="BCTRLSENSOR"/>
</dbReference>
<dbReference type="InterPro" id="IPR013656">
    <property type="entry name" value="PAS_4"/>
</dbReference>
<dbReference type="EC" id="2.7.13.3" evidence="2"/>
<dbReference type="Proteomes" id="UP000563524">
    <property type="component" value="Unassembled WGS sequence"/>
</dbReference>
<evidence type="ECO:0000256" key="3">
    <source>
        <dbReference type="ARBA" id="ARBA00022553"/>
    </source>
</evidence>
<dbReference type="SMART" id="SM00091">
    <property type="entry name" value="PAS"/>
    <property type="match status" value="2"/>
</dbReference>
<keyword evidence="6" id="KW-0418">Kinase</keyword>
<dbReference type="Gene3D" id="3.30.450.20">
    <property type="entry name" value="PAS domain"/>
    <property type="match status" value="2"/>
</dbReference>
<dbReference type="EMBL" id="JACHOB010000002">
    <property type="protein sequence ID" value="MBB4658809.1"/>
    <property type="molecule type" value="Genomic_DNA"/>
</dbReference>
<evidence type="ECO:0000313" key="7">
    <source>
        <dbReference type="Proteomes" id="UP000563524"/>
    </source>
</evidence>
<dbReference type="SUPFAM" id="SSF55874">
    <property type="entry name" value="ATPase domain of HSP90 chaperone/DNA topoisomerase II/histidine kinase"/>
    <property type="match status" value="1"/>
</dbReference>
<dbReference type="SMART" id="SM00388">
    <property type="entry name" value="HisKA"/>
    <property type="match status" value="1"/>
</dbReference>
<comment type="caution">
    <text evidence="6">The sequence shown here is derived from an EMBL/GenBank/DDBJ whole genome shotgun (WGS) entry which is preliminary data.</text>
</comment>
<protein>
    <recommendedName>
        <fullName evidence="2">histidine kinase</fullName>
        <ecNumber evidence="2">2.7.13.3</ecNumber>
    </recommendedName>
</protein>
<dbReference type="PROSITE" id="PS50112">
    <property type="entry name" value="PAS"/>
    <property type="match status" value="1"/>
</dbReference>
<evidence type="ECO:0000259" key="4">
    <source>
        <dbReference type="PROSITE" id="PS50109"/>
    </source>
</evidence>
<dbReference type="InterPro" id="IPR003594">
    <property type="entry name" value="HATPase_dom"/>
</dbReference>